<evidence type="ECO:0000313" key="6">
    <source>
        <dbReference type="EMBL" id="MBT1690534.1"/>
    </source>
</evidence>
<dbReference type="PANTHER" id="PTHR11808">
    <property type="entry name" value="TRANS-SULFURATION ENZYME FAMILY MEMBER"/>
    <property type="match status" value="1"/>
</dbReference>
<comment type="caution">
    <text evidence="6">The sequence shown here is derived from an EMBL/GenBank/DDBJ whole genome shotgun (WGS) entry which is preliminary data.</text>
</comment>
<evidence type="ECO:0000256" key="5">
    <source>
        <dbReference type="RuleBase" id="RU362118"/>
    </source>
</evidence>
<dbReference type="GO" id="GO:0030170">
    <property type="term" value="F:pyridoxal phosphate binding"/>
    <property type="evidence" value="ECO:0007669"/>
    <property type="project" value="InterPro"/>
</dbReference>
<sequence length="381" mass="41932">MKFGTKAVHAGVTPDPSTGAIMTPIYQTSTYVQESPAKHKGYAYARGTNPTRNALQQSIAALENGQYGICFSSGMGATDAVIKLLNPGDEVITSNDLYGGSYRMFKRVFEKYGIKFHFIDLTQADNIRSVLNDRTRLLWIETPTNPLMNIVDIQACVAIARERKLIVAVDNTFASPYLQNPLDLGADIVMHSVTKYLSGHSDVVMGALVMNDEKLYQELFFLMNSCGAVPGPQDSFLVLRGIKTLHLRMERHCLNGRKIAEYLKAHPKIGKIYWPGFTDHPNHAVAKKQMRDFGGMLSFTLKDDSLDKAIKLMESVELFSLAESLGGVESLINHPASMTHASIPPAERVKSGLVDSLIRLSIGVEDAEDLIADLDQALAKV</sequence>
<proteinExistence type="inferred from homology"/>
<reference evidence="6 7" key="1">
    <citation type="submission" date="2021-05" db="EMBL/GenBank/DDBJ databases">
        <title>A Polyphasic approach of four new species of the genus Ohtaekwangia: Ohtaekwangia histidinii sp. nov., Ohtaekwangia cretensis sp. nov., Ohtaekwangia indiensis sp. nov., Ohtaekwangia reichenbachii sp. nov. from diverse environment.</title>
        <authorList>
            <person name="Octaviana S."/>
        </authorList>
    </citation>
    <scope>NUCLEOTIDE SEQUENCE [LARGE SCALE GENOMIC DNA]</scope>
    <source>
        <strain evidence="6 7">PWU37</strain>
    </source>
</reference>
<accession>A0AAP2DF05</accession>
<evidence type="ECO:0000256" key="1">
    <source>
        <dbReference type="ARBA" id="ARBA00001933"/>
    </source>
</evidence>
<gene>
    <name evidence="6" type="ORF">KK078_28475</name>
</gene>
<name>A0AAP2DF05_9BACT</name>
<dbReference type="InterPro" id="IPR000277">
    <property type="entry name" value="Cys/Met-Metab_PyrdxlP-dep_enz"/>
</dbReference>
<dbReference type="GO" id="GO:0019346">
    <property type="term" value="P:transsulfuration"/>
    <property type="evidence" value="ECO:0007669"/>
    <property type="project" value="InterPro"/>
</dbReference>
<feature type="modified residue" description="N6-(pyridoxal phosphate)lysine" evidence="4">
    <location>
        <position position="195"/>
    </location>
</feature>
<dbReference type="PANTHER" id="PTHR11808:SF15">
    <property type="entry name" value="CYSTATHIONINE GAMMA-LYASE"/>
    <property type="match status" value="1"/>
</dbReference>
<dbReference type="Pfam" id="PF01053">
    <property type="entry name" value="Cys_Met_Meta_PP"/>
    <property type="match status" value="1"/>
</dbReference>
<dbReference type="RefSeq" id="WP_254094021.1">
    <property type="nucleotide sequence ID" value="NZ_JAHESC010000070.1"/>
</dbReference>
<dbReference type="EC" id="2.5.1.48" evidence="6"/>
<dbReference type="GO" id="GO:0005737">
    <property type="term" value="C:cytoplasm"/>
    <property type="evidence" value="ECO:0007669"/>
    <property type="project" value="TreeGrafter"/>
</dbReference>
<evidence type="ECO:0000313" key="7">
    <source>
        <dbReference type="Proteomes" id="UP001319180"/>
    </source>
</evidence>
<comment type="similarity">
    <text evidence="2 5">Belongs to the trans-sulfuration enzymes family.</text>
</comment>
<dbReference type="PIRSF" id="PIRSF001434">
    <property type="entry name" value="CGS"/>
    <property type="match status" value="1"/>
</dbReference>
<dbReference type="GO" id="GO:0019343">
    <property type="term" value="P:cysteine biosynthetic process via cystathionine"/>
    <property type="evidence" value="ECO:0007669"/>
    <property type="project" value="TreeGrafter"/>
</dbReference>
<dbReference type="FunFam" id="3.90.1150.10:FF:000008">
    <property type="entry name" value="Cystathionine gamma-synthase"/>
    <property type="match status" value="1"/>
</dbReference>
<protein>
    <submittedName>
        <fullName evidence="6">Cystathionine gamma-synthase</fullName>
        <ecNumber evidence="6">2.5.1.48</ecNumber>
    </submittedName>
</protein>
<dbReference type="EMBL" id="JAHESC010000070">
    <property type="protein sequence ID" value="MBT1690534.1"/>
    <property type="molecule type" value="Genomic_DNA"/>
</dbReference>
<evidence type="ECO:0000256" key="3">
    <source>
        <dbReference type="ARBA" id="ARBA00022898"/>
    </source>
</evidence>
<dbReference type="InterPro" id="IPR015424">
    <property type="entry name" value="PyrdxlP-dep_Trfase"/>
</dbReference>
<dbReference type="CDD" id="cd00614">
    <property type="entry name" value="CGS_like"/>
    <property type="match status" value="1"/>
</dbReference>
<dbReference type="Proteomes" id="UP001319180">
    <property type="component" value="Unassembled WGS sequence"/>
</dbReference>
<dbReference type="GO" id="GO:0003962">
    <property type="term" value="F:cystathionine gamma-synthase activity"/>
    <property type="evidence" value="ECO:0007669"/>
    <property type="project" value="UniProtKB-EC"/>
</dbReference>
<keyword evidence="3 4" id="KW-0663">Pyridoxal phosphate</keyword>
<dbReference type="NCBIfam" id="NF005871">
    <property type="entry name" value="PRK07811.1"/>
    <property type="match status" value="1"/>
</dbReference>
<dbReference type="SUPFAM" id="SSF53383">
    <property type="entry name" value="PLP-dependent transferases"/>
    <property type="match status" value="1"/>
</dbReference>
<dbReference type="FunFam" id="3.40.640.10:FF:000009">
    <property type="entry name" value="Cystathionine gamma-synthase homolog"/>
    <property type="match status" value="1"/>
</dbReference>
<dbReference type="InterPro" id="IPR015421">
    <property type="entry name" value="PyrdxlP-dep_Trfase_major"/>
</dbReference>
<dbReference type="AlphaFoldDB" id="A0AAP2DF05"/>
<dbReference type="GO" id="GO:0004123">
    <property type="term" value="F:cystathionine gamma-lyase activity"/>
    <property type="evidence" value="ECO:0007669"/>
    <property type="project" value="TreeGrafter"/>
</dbReference>
<dbReference type="Gene3D" id="3.40.640.10">
    <property type="entry name" value="Type I PLP-dependent aspartate aminotransferase-like (Major domain)"/>
    <property type="match status" value="1"/>
</dbReference>
<keyword evidence="6" id="KW-0808">Transferase</keyword>
<evidence type="ECO:0000256" key="4">
    <source>
        <dbReference type="PIRSR" id="PIRSR001434-2"/>
    </source>
</evidence>
<dbReference type="Gene3D" id="3.90.1150.10">
    <property type="entry name" value="Aspartate Aminotransferase, domain 1"/>
    <property type="match status" value="1"/>
</dbReference>
<keyword evidence="7" id="KW-1185">Reference proteome</keyword>
<comment type="cofactor">
    <cofactor evidence="1 5">
        <name>pyridoxal 5'-phosphate</name>
        <dbReference type="ChEBI" id="CHEBI:597326"/>
    </cofactor>
</comment>
<evidence type="ECO:0000256" key="2">
    <source>
        <dbReference type="ARBA" id="ARBA00009077"/>
    </source>
</evidence>
<organism evidence="6 7">
    <name type="scientific">Dawidia soli</name>
    <dbReference type="NCBI Taxonomy" id="2782352"/>
    <lineage>
        <taxon>Bacteria</taxon>
        <taxon>Pseudomonadati</taxon>
        <taxon>Bacteroidota</taxon>
        <taxon>Cytophagia</taxon>
        <taxon>Cytophagales</taxon>
        <taxon>Chryseotaleaceae</taxon>
        <taxon>Dawidia</taxon>
    </lineage>
</organism>
<dbReference type="InterPro" id="IPR015422">
    <property type="entry name" value="PyrdxlP-dep_Trfase_small"/>
</dbReference>